<evidence type="ECO:0000313" key="7">
    <source>
        <dbReference type="Proteomes" id="UP001304298"/>
    </source>
</evidence>
<dbReference type="Proteomes" id="UP001304298">
    <property type="component" value="Unassembled WGS sequence"/>
</dbReference>
<dbReference type="PRINTS" id="PR00455">
    <property type="entry name" value="HTHTETR"/>
</dbReference>
<dbReference type="EMBL" id="JAYFSI010000002">
    <property type="protein sequence ID" value="MEA5360581.1"/>
    <property type="molecule type" value="Genomic_DNA"/>
</dbReference>
<keyword evidence="1" id="KW-0805">Transcription regulation</keyword>
<dbReference type="InterPro" id="IPR050109">
    <property type="entry name" value="HTH-type_TetR-like_transc_reg"/>
</dbReference>
<dbReference type="Pfam" id="PF00440">
    <property type="entry name" value="TetR_N"/>
    <property type="match status" value="1"/>
</dbReference>
<feature type="domain" description="HTH tetR-type" evidence="5">
    <location>
        <begin position="13"/>
        <end position="73"/>
    </location>
</feature>
<gene>
    <name evidence="6" type="ORF">VA596_13620</name>
</gene>
<keyword evidence="3" id="KW-0804">Transcription</keyword>
<dbReference type="InterPro" id="IPR041347">
    <property type="entry name" value="MftR_C"/>
</dbReference>
<evidence type="ECO:0000256" key="2">
    <source>
        <dbReference type="ARBA" id="ARBA00023125"/>
    </source>
</evidence>
<evidence type="ECO:0000256" key="1">
    <source>
        <dbReference type="ARBA" id="ARBA00023015"/>
    </source>
</evidence>
<dbReference type="PROSITE" id="PS50977">
    <property type="entry name" value="HTH_TETR_2"/>
    <property type="match status" value="1"/>
</dbReference>
<sequence length="213" mass="23426">MIAGDSRRERKKAQTRAAIQEAALELFVSQGYRETTIAQIAARADVATRTVTLHFPAKEDLLFADDPFAPESLARCLHERKSDTFAVLRDWMHTTMRALDASDLEQEPDPAQLWRRRALRAQLLMEDDDLRGRARAGYRDLELLVAKGIGSDIGLPADALIPRLAAVTVVAGLREIYVTREGRAKAQSAASELSGLVDQVLAFAEAGVRNAGM</sequence>
<evidence type="ECO:0000313" key="6">
    <source>
        <dbReference type="EMBL" id="MEA5360581.1"/>
    </source>
</evidence>
<dbReference type="InterPro" id="IPR009057">
    <property type="entry name" value="Homeodomain-like_sf"/>
</dbReference>
<keyword evidence="2 4" id="KW-0238">DNA-binding</keyword>
<organism evidence="6 7">
    <name type="scientific">Amycolatopsis heterodermiae</name>
    <dbReference type="NCBI Taxonomy" id="3110235"/>
    <lineage>
        <taxon>Bacteria</taxon>
        <taxon>Bacillati</taxon>
        <taxon>Actinomycetota</taxon>
        <taxon>Actinomycetes</taxon>
        <taxon>Pseudonocardiales</taxon>
        <taxon>Pseudonocardiaceae</taxon>
        <taxon>Amycolatopsis</taxon>
    </lineage>
</organism>
<evidence type="ECO:0000256" key="4">
    <source>
        <dbReference type="PROSITE-ProRule" id="PRU00335"/>
    </source>
</evidence>
<dbReference type="RefSeq" id="WP_323326845.1">
    <property type="nucleotide sequence ID" value="NZ_JAYFSI010000002.1"/>
</dbReference>
<dbReference type="InterPro" id="IPR001647">
    <property type="entry name" value="HTH_TetR"/>
</dbReference>
<dbReference type="InterPro" id="IPR023772">
    <property type="entry name" value="DNA-bd_HTH_TetR-type_CS"/>
</dbReference>
<dbReference type="PANTHER" id="PTHR30055:SF238">
    <property type="entry name" value="MYCOFACTOCIN BIOSYNTHESIS TRANSCRIPTIONAL REGULATOR MFTR-RELATED"/>
    <property type="match status" value="1"/>
</dbReference>
<evidence type="ECO:0000259" key="5">
    <source>
        <dbReference type="PROSITE" id="PS50977"/>
    </source>
</evidence>
<reference evidence="6 7" key="1">
    <citation type="submission" date="2023-12" db="EMBL/GenBank/DDBJ databases">
        <title>Amycolatopsis sp. V23-08.</title>
        <authorList>
            <person name="Somphong A."/>
        </authorList>
    </citation>
    <scope>NUCLEOTIDE SEQUENCE [LARGE SCALE GENOMIC DNA]</scope>
    <source>
        <strain evidence="6 7">V23-08</strain>
    </source>
</reference>
<dbReference type="PANTHER" id="PTHR30055">
    <property type="entry name" value="HTH-TYPE TRANSCRIPTIONAL REGULATOR RUTR"/>
    <property type="match status" value="1"/>
</dbReference>
<protein>
    <submittedName>
        <fullName evidence="6">Helix-turn-helix domain-containing protein</fullName>
    </submittedName>
</protein>
<proteinExistence type="predicted"/>
<name>A0ABU5R2Z3_9PSEU</name>
<dbReference type="Pfam" id="PF17754">
    <property type="entry name" value="TetR_C_14"/>
    <property type="match status" value="1"/>
</dbReference>
<feature type="DNA-binding region" description="H-T-H motif" evidence="4">
    <location>
        <begin position="36"/>
        <end position="55"/>
    </location>
</feature>
<comment type="caution">
    <text evidence="6">The sequence shown here is derived from an EMBL/GenBank/DDBJ whole genome shotgun (WGS) entry which is preliminary data.</text>
</comment>
<dbReference type="Gene3D" id="1.10.10.60">
    <property type="entry name" value="Homeodomain-like"/>
    <property type="match status" value="1"/>
</dbReference>
<dbReference type="PROSITE" id="PS01081">
    <property type="entry name" value="HTH_TETR_1"/>
    <property type="match status" value="1"/>
</dbReference>
<dbReference type="Gene3D" id="1.10.357.10">
    <property type="entry name" value="Tetracycline Repressor, domain 2"/>
    <property type="match status" value="1"/>
</dbReference>
<accession>A0ABU5R2Z3</accession>
<evidence type="ECO:0000256" key="3">
    <source>
        <dbReference type="ARBA" id="ARBA00023163"/>
    </source>
</evidence>
<keyword evidence="7" id="KW-1185">Reference proteome</keyword>
<dbReference type="SUPFAM" id="SSF46689">
    <property type="entry name" value="Homeodomain-like"/>
    <property type="match status" value="1"/>
</dbReference>